<evidence type="ECO:0000313" key="3">
    <source>
        <dbReference type="Proteomes" id="UP000050465"/>
    </source>
</evidence>
<dbReference type="Pfam" id="PF13482">
    <property type="entry name" value="RNase_H_2"/>
    <property type="match status" value="1"/>
</dbReference>
<dbReference type="InterPro" id="IPR019993">
    <property type="entry name" value="RecB_nuclease_TM0106_put"/>
</dbReference>
<dbReference type="PATRIC" id="fig|1666911.3.peg.49"/>
<protein>
    <recommendedName>
        <fullName evidence="1">YprB ribonuclease H-like domain-containing protein</fullName>
    </recommendedName>
</protein>
<dbReference type="EMBL" id="LJZR01000018">
    <property type="protein sequence ID" value="KPQ34626.1"/>
    <property type="molecule type" value="Genomic_DNA"/>
</dbReference>
<sequence length="516" mass="59233">MVSLSTARRNSPTSVVTAQPIAAVETTPAWFTDHMLFHYHRCRRRLYLDSYGDAALKDPPSDYFVKLREDSAEHRQAMLAQFAPLSQPIYEKFDWQAGANEVWRMMQAGVETIYRGVLIAEGPGNIKYRSEPDVLVKHSGNSWLGDWYYVPYNVKLGKKPKPEYQLVAAFNAYVLAEVQGVWPETAWLLLKEKQYAVSLERYVPKLQAALDDCLDLHNGILTHAEPPEVFISRSRCDMCPWLSHCYETAKATNHLSLLPGVTKTRYPTLVEMGITTVEALAKSQPTRLAYELAVEEFITEKMVFQAQANWTGSAIAQLHQNTFPLTPNHIPTTEIDLYFDIEAAPDKDLIYLHGVLVVNHTTQEETFHALVAETPEQEEAAWFSFLALVDSYANAPIYHFCPYEAQTVKRLGELYGNQGVDIEQLLDRFIDIHKHIVDSVALPVESYALKHLARWMGFEWRDEDANGAQSICWYDDWLRTGDRTYLNTILRYNEDDCKATYRVKDWLVNFAQEFWV</sequence>
<comment type="caution">
    <text evidence="2">The sequence shown here is derived from an EMBL/GenBank/DDBJ whole genome shotgun (WGS) entry which is preliminary data.</text>
</comment>
<dbReference type="NCBIfam" id="TIGR03491">
    <property type="entry name" value="TM0106 family RecB-like putative nuclease"/>
    <property type="match status" value="1"/>
</dbReference>
<dbReference type="InterPro" id="IPR012337">
    <property type="entry name" value="RNaseH-like_sf"/>
</dbReference>
<evidence type="ECO:0000313" key="2">
    <source>
        <dbReference type="EMBL" id="KPQ34626.1"/>
    </source>
</evidence>
<accession>A0A0N8KMT4</accession>
<reference evidence="2 3" key="1">
    <citation type="submission" date="2015-09" db="EMBL/GenBank/DDBJ databases">
        <title>Identification and resolution of microdiversity through metagenomic sequencing of parallel consortia.</title>
        <authorList>
            <person name="Nelson W.C."/>
            <person name="Romine M.F."/>
            <person name="Lindemann S.R."/>
        </authorList>
    </citation>
    <scope>NUCLEOTIDE SEQUENCE [LARGE SCALE GENOMIC DNA]</scope>
    <source>
        <strain evidence="2">Ana</strain>
    </source>
</reference>
<dbReference type="AlphaFoldDB" id="A0A0N8KMT4"/>
<dbReference type="Gene3D" id="3.90.320.10">
    <property type="match status" value="1"/>
</dbReference>
<dbReference type="InterPro" id="IPR038720">
    <property type="entry name" value="YprB_RNase_H-like_dom"/>
</dbReference>
<dbReference type="SUPFAM" id="SSF53098">
    <property type="entry name" value="Ribonuclease H-like"/>
    <property type="match status" value="1"/>
</dbReference>
<feature type="domain" description="YprB ribonuclease H-like" evidence="1">
    <location>
        <begin position="337"/>
        <end position="508"/>
    </location>
</feature>
<dbReference type="Proteomes" id="UP000050465">
    <property type="component" value="Unassembled WGS sequence"/>
</dbReference>
<dbReference type="STRING" id="1666911.HLUCCA11_14025"/>
<name>A0A0N8KMT4_9CYAN</name>
<dbReference type="InterPro" id="IPR011604">
    <property type="entry name" value="PDDEXK-like_dom_sf"/>
</dbReference>
<proteinExistence type="predicted"/>
<gene>
    <name evidence="2" type="ORF">HLUCCA11_14025</name>
</gene>
<evidence type="ECO:0000259" key="1">
    <source>
        <dbReference type="Pfam" id="PF13482"/>
    </source>
</evidence>
<organism evidence="2 3">
    <name type="scientific">Phormidesmis priestleyi Ana</name>
    <dbReference type="NCBI Taxonomy" id="1666911"/>
    <lineage>
        <taxon>Bacteria</taxon>
        <taxon>Bacillati</taxon>
        <taxon>Cyanobacteriota</taxon>
        <taxon>Cyanophyceae</taxon>
        <taxon>Leptolyngbyales</taxon>
        <taxon>Leptolyngbyaceae</taxon>
        <taxon>Phormidesmis</taxon>
    </lineage>
</organism>